<feature type="region of interest" description="Disordered" evidence="1">
    <location>
        <begin position="198"/>
        <end position="260"/>
    </location>
</feature>
<dbReference type="PANTHER" id="PTHR35103:SF1">
    <property type="entry name" value="OS06G0115700 PROTEIN"/>
    <property type="match status" value="1"/>
</dbReference>
<sequence length="260" mass="28603">MVVSLGPGKFYGTSLPRPRIYTDVKFNDHRVDPPVSVADPLMSWAREAHWSMGGLSFKRLHLQGKIEGNVDRLRAQLESLSHAGAQSQSPPPHFKPTLSRGSKRPAVDSPPPPPAPIAPKRRRLTALIEEDEENEEGKEEEVRVKVKSKAKDSKRCVGRRLVKKLGDDFDRVASENGGADVADNLDLNAVPNDVLDSVSASTKRSRRRLMKGGEAVTNKVVDESNKSSDPKEKKSGEVEKRSNSSNAVRTSPRLSKSRSN</sequence>
<dbReference type="Gramene" id="arahy.Tifrunner.gnm2.ann2.Ah08g219300.1">
    <property type="protein sequence ID" value="arahy.Tifrunner.gnm2.ann2.Ah08g219300.1-CDS-1"/>
    <property type="gene ID" value="arahy.Tifrunner.gnm2.ann2.Ah08g219300"/>
</dbReference>
<evidence type="ECO:0000313" key="2">
    <source>
        <dbReference type="EMBL" id="RYR43382.1"/>
    </source>
</evidence>
<organism evidence="2 3">
    <name type="scientific">Arachis hypogaea</name>
    <name type="common">Peanut</name>
    <dbReference type="NCBI Taxonomy" id="3818"/>
    <lineage>
        <taxon>Eukaryota</taxon>
        <taxon>Viridiplantae</taxon>
        <taxon>Streptophyta</taxon>
        <taxon>Embryophyta</taxon>
        <taxon>Tracheophyta</taxon>
        <taxon>Spermatophyta</taxon>
        <taxon>Magnoliopsida</taxon>
        <taxon>eudicotyledons</taxon>
        <taxon>Gunneridae</taxon>
        <taxon>Pentapetalae</taxon>
        <taxon>rosids</taxon>
        <taxon>fabids</taxon>
        <taxon>Fabales</taxon>
        <taxon>Fabaceae</taxon>
        <taxon>Papilionoideae</taxon>
        <taxon>50 kb inversion clade</taxon>
        <taxon>dalbergioids sensu lato</taxon>
        <taxon>Dalbergieae</taxon>
        <taxon>Pterocarpus clade</taxon>
        <taxon>Arachis</taxon>
    </lineage>
</organism>
<protein>
    <submittedName>
        <fullName evidence="2">Uncharacterized protein</fullName>
    </submittedName>
</protein>
<dbReference type="PANTHER" id="PTHR35103">
    <property type="entry name" value="OS06G0115700 PROTEIN"/>
    <property type="match status" value="1"/>
</dbReference>
<dbReference type="AlphaFoldDB" id="A0A445BXL1"/>
<gene>
    <name evidence="2" type="ORF">Ahy_A08g039799</name>
</gene>
<evidence type="ECO:0000256" key="1">
    <source>
        <dbReference type="SAM" id="MobiDB-lite"/>
    </source>
</evidence>
<feature type="compositionally biased region" description="Basic and acidic residues" evidence="1">
    <location>
        <begin position="220"/>
        <end position="242"/>
    </location>
</feature>
<reference evidence="2 3" key="1">
    <citation type="submission" date="2019-01" db="EMBL/GenBank/DDBJ databases">
        <title>Sequencing of cultivated peanut Arachis hypogaea provides insights into genome evolution and oil improvement.</title>
        <authorList>
            <person name="Chen X."/>
        </authorList>
    </citation>
    <scope>NUCLEOTIDE SEQUENCE [LARGE SCALE GENOMIC DNA]</scope>
    <source>
        <strain evidence="3">cv. Fuhuasheng</strain>
        <tissue evidence="2">Leaves</tissue>
    </source>
</reference>
<proteinExistence type="predicted"/>
<dbReference type="EMBL" id="SDMP01000008">
    <property type="protein sequence ID" value="RYR43382.1"/>
    <property type="molecule type" value="Genomic_DNA"/>
</dbReference>
<feature type="compositionally biased region" description="Pro residues" evidence="1">
    <location>
        <begin position="108"/>
        <end position="117"/>
    </location>
</feature>
<accession>A0A445BXL1</accession>
<comment type="caution">
    <text evidence="2">The sequence shown here is derived from an EMBL/GenBank/DDBJ whole genome shotgun (WGS) entry which is preliminary data.</text>
</comment>
<feature type="compositionally biased region" description="Polar residues" evidence="1">
    <location>
        <begin position="243"/>
        <end position="254"/>
    </location>
</feature>
<dbReference type="Proteomes" id="UP000289738">
    <property type="component" value="Chromosome A08"/>
</dbReference>
<dbReference type="OrthoDB" id="1723663at2759"/>
<name>A0A445BXL1_ARAHY</name>
<feature type="region of interest" description="Disordered" evidence="1">
    <location>
        <begin position="81"/>
        <end position="122"/>
    </location>
</feature>
<dbReference type="STRING" id="3818.A0A445BXL1"/>
<evidence type="ECO:0000313" key="3">
    <source>
        <dbReference type="Proteomes" id="UP000289738"/>
    </source>
</evidence>
<keyword evidence="3" id="KW-1185">Reference proteome</keyword>